<sequence length="68" mass="7799">MLPSNMFLGMLNDGNRVILDDDSRGRRCKFGGSVYRIFSSVWLSVKQDSAMLRVNVNIVYILKAVFRQ</sequence>
<proteinExistence type="predicted"/>
<reference evidence="1 2" key="2">
    <citation type="journal article" date="2012" name="BMC Genomics">
        <title>The genome of Pelobacter carbinolicus reveals surprising metabolic capabilities and physiological features.</title>
        <authorList>
            <person name="Aklujkar M."/>
            <person name="Haveman S.A."/>
            <person name="Didonato R.Jr."/>
            <person name="Chertkov O."/>
            <person name="Han C.S."/>
            <person name="Land M.L."/>
            <person name="Brown P."/>
            <person name="Lovley D.R."/>
        </authorList>
    </citation>
    <scope>NUCLEOTIDE SEQUENCE [LARGE SCALE GENOMIC DNA]</scope>
    <source>
        <strain evidence="2">DSM 2380 / NBRC 103641 / GraBd1</strain>
    </source>
</reference>
<keyword evidence="2" id="KW-1185">Reference proteome</keyword>
<dbReference type="HOGENOM" id="CLU_2790245_0_0_7"/>
<accession>Q0C6X7</accession>
<dbReference type="EMBL" id="CP000142">
    <property type="protein sequence ID" value="ABI81810.1"/>
    <property type="molecule type" value="Genomic_DNA"/>
</dbReference>
<evidence type="ECO:0000313" key="2">
    <source>
        <dbReference type="Proteomes" id="UP000002534"/>
    </source>
</evidence>
<gene>
    <name evidence="1" type="ordered locus">Pcar_3190</name>
</gene>
<dbReference type="KEGG" id="pca:Pcar_3190"/>
<protein>
    <submittedName>
        <fullName evidence="1">Uncharacterized protein</fullName>
    </submittedName>
</protein>
<organism evidence="1 2">
    <name type="scientific">Syntrophotalea carbinolica (strain DSM 2380 / NBRC 103641 / GraBd1)</name>
    <name type="common">Pelobacter carbinolicus</name>
    <dbReference type="NCBI Taxonomy" id="338963"/>
    <lineage>
        <taxon>Bacteria</taxon>
        <taxon>Pseudomonadati</taxon>
        <taxon>Thermodesulfobacteriota</taxon>
        <taxon>Desulfuromonadia</taxon>
        <taxon>Desulfuromonadales</taxon>
        <taxon>Syntrophotaleaceae</taxon>
        <taxon>Syntrophotalea</taxon>
    </lineage>
</organism>
<name>Q0C6X7_SYNC1</name>
<dbReference type="Proteomes" id="UP000002534">
    <property type="component" value="Chromosome"/>
</dbReference>
<reference evidence="2" key="1">
    <citation type="submission" date="2005-10" db="EMBL/GenBank/DDBJ databases">
        <title>Complete sequence of Pelobacter carbinolicus DSM 2380.</title>
        <authorList>
            <person name="Copeland A."/>
            <person name="Lucas S."/>
            <person name="Lapidus A."/>
            <person name="Barry K."/>
            <person name="Detter J.C."/>
            <person name="Glavina T."/>
            <person name="Hammon N."/>
            <person name="Israni S."/>
            <person name="Pitluck S."/>
            <person name="Chertkov O."/>
            <person name="Schmutz J."/>
            <person name="Larimer F."/>
            <person name="Land M."/>
            <person name="Kyrpides N."/>
            <person name="Ivanova N."/>
            <person name="Richardson P."/>
        </authorList>
    </citation>
    <scope>NUCLEOTIDE SEQUENCE [LARGE SCALE GENOMIC DNA]</scope>
    <source>
        <strain evidence="2">DSM 2380 / NBRC 103641 / GraBd1</strain>
    </source>
</reference>
<dbReference type="AlphaFoldDB" id="Q0C6X7"/>
<evidence type="ECO:0000313" key="1">
    <source>
        <dbReference type="EMBL" id="ABI81810.1"/>
    </source>
</evidence>